<keyword evidence="3" id="KW-1185">Reference proteome</keyword>
<dbReference type="PaxDb" id="6239-Y53G8AL.4.2"/>
<dbReference type="GeneID" id="6418663"/>
<dbReference type="HOGENOM" id="CLU_3280010_0_0_1"/>
<reference evidence="2 3" key="1">
    <citation type="journal article" date="1998" name="Science">
        <title>Genome sequence of the nematode C. elegans: a platform for investigating biology.</title>
        <authorList>
            <consortium name="The C. elegans sequencing consortium"/>
            <person name="Sulson J.E."/>
            <person name="Waterston R."/>
        </authorList>
    </citation>
    <scope>NUCLEOTIDE SEQUENCE [LARGE SCALE GENOMIC DNA]</scope>
    <source>
        <strain evidence="2 3">Bristol N2</strain>
    </source>
</reference>
<protein>
    <submittedName>
        <fullName evidence="2">Apple domain-containing protein</fullName>
    </submittedName>
</protein>
<dbReference type="WormBase" id="Y53G8AL.4a">
    <property type="protein sequence ID" value="CE41726"/>
    <property type="gene ID" value="WBGene00050917"/>
</dbReference>
<accession>A8W5R2</accession>
<dbReference type="CTD" id="6418663"/>
<comment type="similarity">
    <text evidence="1">Belongs to the arthropod CHH/MIH/GIH/VIH hormone family.</text>
</comment>
<dbReference type="Bgee" id="WBGene00050917">
    <property type="expression patterns" value="Expressed in adult organism and 2 other cell types or tissues"/>
</dbReference>
<dbReference type="AlphaFoldDB" id="A8W5R2"/>
<name>A8W5R2_CAEEL</name>
<dbReference type="SMR" id="A8W5R2"/>
<evidence type="ECO:0000313" key="4">
    <source>
        <dbReference type="WormBase" id="Y53G8AL.4a"/>
    </source>
</evidence>
<dbReference type="UCSC" id="Y53G8AL.4">
    <property type="organism name" value="c. elegans"/>
</dbReference>
<dbReference type="OrthoDB" id="6365952at2759"/>
<dbReference type="SUPFAM" id="SSF81778">
    <property type="entry name" value="Crustacean CHH/MIH/GIH neurohormone"/>
    <property type="match status" value="1"/>
</dbReference>
<dbReference type="RefSeq" id="NP_001122732.1">
    <property type="nucleotide sequence ID" value="NM_001129260.2"/>
</dbReference>
<sequence length="41" mass="4634">MFSVDQPNLAAECSSNCFRNPAFNKCLNFFRPKFSPFLGST</sequence>
<proteinExistence type="inferred from homology"/>
<dbReference type="EMBL" id="BX284603">
    <property type="protein sequence ID" value="CCD72294.1"/>
    <property type="molecule type" value="Genomic_DNA"/>
</dbReference>
<evidence type="ECO:0000313" key="3">
    <source>
        <dbReference type="Proteomes" id="UP000001940"/>
    </source>
</evidence>
<dbReference type="InterPro" id="IPR035957">
    <property type="entry name" value="Crust_neurohorm_sf"/>
</dbReference>
<dbReference type="KEGG" id="cel:CELE_Y53G8AL.4"/>
<evidence type="ECO:0000313" key="2">
    <source>
        <dbReference type="EMBL" id="CCD72294.1"/>
    </source>
</evidence>
<gene>
    <name evidence="2" type="ORF">CELE_Y53G8AL.4</name>
    <name evidence="2 4" type="ORF">Y53G8AL.4</name>
</gene>
<dbReference type="Gene3D" id="1.10.2010.10">
    <property type="entry name" value="Crustacean CHH/MIH/GIH neurohormone"/>
    <property type="match status" value="1"/>
</dbReference>
<dbReference type="ExpressionAtlas" id="A8W5R2">
    <property type="expression patterns" value="baseline and differential"/>
</dbReference>
<evidence type="ECO:0000256" key="1">
    <source>
        <dbReference type="ARBA" id="ARBA00005447"/>
    </source>
</evidence>
<dbReference type="AGR" id="WB:WBGene00050917"/>
<organism evidence="2 3">
    <name type="scientific">Caenorhabditis elegans</name>
    <dbReference type="NCBI Taxonomy" id="6239"/>
    <lineage>
        <taxon>Eukaryota</taxon>
        <taxon>Metazoa</taxon>
        <taxon>Ecdysozoa</taxon>
        <taxon>Nematoda</taxon>
        <taxon>Chromadorea</taxon>
        <taxon>Rhabditida</taxon>
        <taxon>Rhabditina</taxon>
        <taxon>Rhabditomorpha</taxon>
        <taxon>Rhabditoidea</taxon>
        <taxon>Rhabditidae</taxon>
        <taxon>Peloderinae</taxon>
        <taxon>Caenorhabditis</taxon>
    </lineage>
</organism>
<dbReference type="Proteomes" id="UP000001940">
    <property type="component" value="Chromosome III"/>
</dbReference>